<dbReference type="RefSeq" id="XP_001007837.1">
    <property type="nucleotide sequence ID" value="XM_001007837.3"/>
</dbReference>
<protein>
    <recommendedName>
        <fullName evidence="6">UDP-N-acetylglucosamine--dolichyl-phosphate N-acetylglucosaminephosphotransferase</fullName>
        <ecNumber evidence="5">2.7.8.15</ecNumber>
    </recommendedName>
    <alternativeName>
        <fullName evidence="15">GlcNAc-1-P transferase</fullName>
    </alternativeName>
    <alternativeName>
        <fullName evidence="16">N-acetylglucosamine-1-phosphate transferase</fullName>
    </alternativeName>
</protein>
<dbReference type="AlphaFoldDB" id="I7MDH4"/>
<feature type="transmembrane region" description="Helical" evidence="19">
    <location>
        <begin position="210"/>
        <end position="229"/>
    </location>
</feature>
<dbReference type="GO" id="GO:0006488">
    <property type="term" value="P:dolichol-linked oligosaccharide biosynthetic process"/>
    <property type="evidence" value="ECO:0007669"/>
    <property type="project" value="InterPro"/>
</dbReference>
<accession>I7MDH4</accession>
<name>I7MDH4_TETTS</name>
<dbReference type="Proteomes" id="UP000009168">
    <property type="component" value="Unassembled WGS sequence"/>
</dbReference>
<keyword evidence="11" id="KW-0256">Endoplasmic reticulum</keyword>
<feature type="transmembrane region" description="Helical" evidence="19">
    <location>
        <begin position="181"/>
        <end position="204"/>
    </location>
</feature>
<evidence type="ECO:0000256" key="1">
    <source>
        <dbReference type="ARBA" id="ARBA00001946"/>
    </source>
</evidence>
<evidence type="ECO:0000256" key="7">
    <source>
        <dbReference type="ARBA" id="ARBA00022676"/>
    </source>
</evidence>
<comment type="catalytic activity">
    <reaction evidence="18">
        <text>a di-trans,poly-cis-dolichyl phosphate + UDP-N-acetyl-alpha-D-glucosamine = an N-acetyl-alpha-D-glucosaminyl-diphospho-di-trans,poly-cis-dolichol + UMP</text>
        <dbReference type="Rhea" id="RHEA:13289"/>
        <dbReference type="Rhea" id="RHEA-COMP:19498"/>
        <dbReference type="Rhea" id="RHEA-COMP:19507"/>
        <dbReference type="ChEBI" id="CHEBI:57683"/>
        <dbReference type="ChEBI" id="CHEBI:57705"/>
        <dbReference type="ChEBI" id="CHEBI:57865"/>
        <dbReference type="ChEBI" id="CHEBI:58427"/>
        <dbReference type="EC" id="2.7.8.15"/>
    </reaction>
    <physiologicalReaction direction="left-to-right" evidence="18">
        <dbReference type="Rhea" id="RHEA:13290"/>
    </physiologicalReaction>
</comment>
<dbReference type="OrthoDB" id="10262326at2759"/>
<dbReference type="GO" id="GO:0016757">
    <property type="term" value="F:glycosyltransferase activity"/>
    <property type="evidence" value="ECO:0007669"/>
    <property type="project" value="UniProtKB-KW"/>
</dbReference>
<dbReference type="STRING" id="312017.I7MDH4"/>
<dbReference type="GO" id="GO:0003975">
    <property type="term" value="F:UDP-N-acetylglucosamine-dolichyl-phosphate N-acetylglucosaminephosphotransferase activity"/>
    <property type="evidence" value="ECO:0007669"/>
    <property type="project" value="UniProtKB-EC"/>
</dbReference>
<dbReference type="EC" id="2.7.8.15" evidence="5"/>
<comment type="pathway">
    <text evidence="3">Protein modification; protein glycosylation.</text>
</comment>
<feature type="transmembrane region" description="Helical" evidence="19">
    <location>
        <begin position="150"/>
        <end position="169"/>
    </location>
</feature>
<dbReference type="eggNOG" id="KOG2788">
    <property type="taxonomic scope" value="Eukaryota"/>
</dbReference>
<keyword evidence="14 19" id="KW-0472">Membrane</keyword>
<dbReference type="EMBL" id="GG662853">
    <property type="protein sequence ID" value="EAR87592.1"/>
    <property type="molecule type" value="Genomic_DNA"/>
</dbReference>
<feature type="transmembrane region" description="Helical" evidence="19">
    <location>
        <begin position="241"/>
        <end position="258"/>
    </location>
</feature>
<evidence type="ECO:0000256" key="11">
    <source>
        <dbReference type="ARBA" id="ARBA00022824"/>
    </source>
</evidence>
<dbReference type="GeneID" id="7832593"/>
<comment type="cofactor">
    <cofactor evidence="1">
        <name>Mg(2+)</name>
        <dbReference type="ChEBI" id="CHEBI:18420"/>
    </cofactor>
</comment>
<evidence type="ECO:0000256" key="16">
    <source>
        <dbReference type="ARBA" id="ARBA00033238"/>
    </source>
</evidence>
<dbReference type="InterPro" id="IPR033895">
    <property type="entry name" value="GPT"/>
</dbReference>
<sequence length="382" mass="43813">MQLQDVLIHSSVLLATSSTAYYYYYKLQSLAFLLYLVVSSTTYLAVFYMIPKIKKFTLNAGLYGKDINKKGTPEGELQIPETLGIVPATIFIIFNMVGVLYSYKQHSTSHIAFEHCAGMLSICFIIFLGFCDDVFDLPWRYKILLPNLASLPILVAYEGVTHVVLPIFLRPYLGNYVNLGILYYLYMMAVVTFCTNSINIYAGINGLEVTQSIIIACSILLYNLTELWLGEQQTFSHTISIQIILPFIFCTLGLYYYNKYPSQVFVGDTFCYWSGMVFATVGILGHFSKTLLLFFIPQILNFVYSFPQLMKIIPCPRHRLPYYNVETKKLEKVKTNLNLINLYLWIRGPLSEKDLCKELVILQISCSILGFFIRYYGAHLMF</sequence>
<evidence type="ECO:0000256" key="3">
    <source>
        <dbReference type="ARBA" id="ARBA00004922"/>
    </source>
</evidence>
<dbReference type="GO" id="GO:0046872">
    <property type="term" value="F:metal ion binding"/>
    <property type="evidence" value="ECO:0007669"/>
    <property type="project" value="UniProtKB-KW"/>
</dbReference>
<keyword evidence="10" id="KW-0479">Metal-binding</keyword>
<evidence type="ECO:0000256" key="13">
    <source>
        <dbReference type="ARBA" id="ARBA00022989"/>
    </source>
</evidence>
<keyword evidence="13 19" id="KW-1133">Transmembrane helix</keyword>
<feature type="transmembrane region" description="Helical" evidence="19">
    <location>
        <begin position="32"/>
        <end position="50"/>
    </location>
</feature>
<dbReference type="Pfam" id="PF00953">
    <property type="entry name" value="Glycos_transf_4"/>
    <property type="match status" value="1"/>
</dbReference>
<evidence type="ECO:0000256" key="6">
    <source>
        <dbReference type="ARBA" id="ARBA00017659"/>
    </source>
</evidence>
<evidence type="ECO:0000256" key="8">
    <source>
        <dbReference type="ARBA" id="ARBA00022679"/>
    </source>
</evidence>
<feature type="transmembrane region" description="Helical" evidence="19">
    <location>
        <begin position="110"/>
        <end position="130"/>
    </location>
</feature>
<evidence type="ECO:0000313" key="20">
    <source>
        <dbReference type="EMBL" id="EAR87592.1"/>
    </source>
</evidence>
<evidence type="ECO:0000256" key="19">
    <source>
        <dbReference type="SAM" id="Phobius"/>
    </source>
</evidence>
<dbReference type="PANTHER" id="PTHR10571:SF0">
    <property type="entry name" value="UDP-N-ACETYLGLUCOSAMINE--DOLICHYL-PHOSPHATE N-ACETYLGLUCOSAMINEPHOSPHOTRANSFERASE"/>
    <property type="match status" value="1"/>
</dbReference>
<keyword evidence="9 19" id="KW-0812">Transmembrane</keyword>
<keyword evidence="8" id="KW-0808">Transferase</keyword>
<comment type="function">
    <text evidence="17">UDP-N-acetylglucosamine--dolichyl-phosphate N-acetylglucosaminephosphotransferase that operates in the biosynthetic pathway of dolichol-linked oligosaccharides, the glycan precursors employed in protein asparagine (N)-glycosylation. The assembly of dolichol-linked oligosaccharides begins on the cytosolic side of the endoplasmic reticulum membrane and finishes in its lumen. The sequential addition of sugars to dolichol pyrophosphate produces dolichol-linked oligosaccharides containing fourteen sugars, including two GlcNAcs, nine mannoses and three glucoses. Once assembled, the oligosaccharide is transferred from the lipid to nascent proteins by oligosaccharyltransferases. Catalyzes the initial step of dolichol-linked oligosaccharide biosynthesis, transfering GlcNAc-1-P from cytosolic UDP-GlcNAc onto the carrier lipid dolichyl phosphate (P-dolichol), yielding GlcNAc-P-P-dolichol embedded in the cytoplasmic leaflet of the endoplasmic reticulum membrane.</text>
</comment>
<dbReference type="InParanoid" id="I7MDH4"/>
<dbReference type="FunCoup" id="I7MDH4">
    <property type="interactions" value="173"/>
</dbReference>
<dbReference type="InterPro" id="IPR000715">
    <property type="entry name" value="Glycosyl_transferase_4"/>
</dbReference>
<evidence type="ECO:0000256" key="5">
    <source>
        <dbReference type="ARBA" id="ARBA00013225"/>
    </source>
</evidence>
<evidence type="ECO:0000256" key="12">
    <source>
        <dbReference type="ARBA" id="ARBA00022842"/>
    </source>
</evidence>
<keyword evidence="12" id="KW-0460">Magnesium</keyword>
<dbReference type="CDD" id="cd06855">
    <property type="entry name" value="GT_GPT_euk"/>
    <property type="match status" value="1"/>
</dbReference>
<proteinExistence type="inferred from homology"/>
<reference evidence="21" key="1">
    <citation type="journal article" date="2006" name="PLoS Biol.">
        <title>Macronuclear genome sequence of the ciliate Tetrahymena thermophila, a model eukaryote.</title>
        <authorList>
            <person name="Eisen J.A."/>
            <person name="Coyne R.S."/>
            <person name="Wu M."/>
            <person name="Wu D."/>
            <person name="Thiagarajan M."/>
            <person name="Wortman J.R."/>
            <person name="Badger J.H."/>
            <person name="Ren Q."/>
            <person name="Amedeo P."/>
            <person name="Jones K.M."/>
            <person name="Tallon L.J."/>
            <person name="Delcher A.L."/>
            <person name="Salzberg S.L."/>
            <person name="Silva J.C."/>
            <person name="Haas B.J."/>
            <person name="Majoros W.H."/>
            <person name="Farzad M."/>
            <person name="Carlton J.M."/>
            <person name="Smith R.K. Jr."/>
            <person name="Garg J."/>
            <person name="Pearlman R.E."/>
            <person name="Karrer K.M."/>
            <person name="Sun L."/>
            <person name="Manning G."/>
            <person name="Elde N.C."/>
            <person name="Turkewitz A.P."/>
            <person name="Asai D.J."/>
            <person name="Wilkes D.E."/>
            <person name="Wang Y."/>
            <person name="Cai H."/>
            <person name="Collins K."/>
            <person name="Stewart B.A."/>
            <person name="Lee S.R."/>
            <person name="Wilamowska K."/>
            <person name="Weinberg Z."/>
            <person name="Ruzzo W.L."/>
            <person name="Wloga D."/>
            <person name="Gaertig J."/>
            <person name="Frankel J."/>
            <person name="Tsao C.-C."/>
            <person name="Gorovsky M.A."/>
            <person name="Keeling P.J."/>
            <person name="Waller R.F."/>
            <person name="Patron N.J."/>
            <person name="Cherry J.M."/>
            <person name="Stover N.A."/>
            <person name="Krieger C.J."/>
            <person name="del Toro C."/>
            <person name="Ryder H.F."/>
            <person name="Williamson S.C."/>
            <person name="Barbeau R.A."/>
            <person name="Hamilton E.P."/>
            <person name="Orias E."/>
        </authorList>
    </citation>
    <scope>NUCLEOTIDE SEQUENCE [LARGE SCALE GENOMIC DNA]</scope>
    <source>
        <strain evidence="21">SB210</strain>
    </source>
</reference>
<gene>
    <name evidence="20" type="ORF">TTHERM_00070990</name>
</gene>
<evidence type="ECO:0000256" key="18">
    <source>
        <dbReference type="ARBA" id="ARBA00045078"/>
    </source>
</evidence>
<feature type="transmembrane region" description="Helical" evidence="19">
    <location>
        <begin position="83"/>
        <end position="103"/>
    </location>
</feature>
<evidence type="ECO:0000256" key="17">
    <source>
        <dbReference type="ARBA" id="ARBA00044717"/>
    </source>
</evidence>
<dbReference type="OMA" id="LPHFNAR"/>
<keyword evidence="7" id="KW-0328">Glycosyltransferase</keyword>
<evidence type="ECO:0000256" key="2">
    <source>
        <dbReference type="ARBA" id="ARBA00004477"/>
    </source>
</evidence>
<evidence type="ECO:0000256" key="10">
    <source>
        <dbReference type="ARBA" id="ARBA00022723"/>
    </source>
</evidence>
<evidence type="ECO:0000313" key="21">
    <source>
        <dbReference type="Proteomes" id="UP000009168"/>
    </source>
</evidence>
<keyword evidence="21" id="KW-1185">Reference proteome</keyword>
<comment type="similarity">
    <text evidence="4">Belongs to the glycosyltransferase 4 family.</text>
</comment>
<dbReference type="HOGENOM" id="CLU_029942_0_1_1"/>
<evidence type="ECO:0000256" key="15">
    <source>
        <dbReference type="ARBA" id="ARBA00029567"/>
    </source>
</evidence>
<dbReference type="GO" id="GO:0005789">
    <property type="term" value="C:endoplasmic reticulum membrane"/>
    <property type="evidence" value="ECO:0007669"/>
    <property type="project" value="UniProtKB-SubCell"/>
</dbReference>
<feature type="transmembrane region" description="Helical" evidence="19">
    <location>
        <begin position="359"/>
        <end position="377"/>
    </location>
</feature>
<dbReference type="PANTHER" id="PTHR10571">
    <property type="entry name" value="UDP-N-ACETYLGLUCOSAMINE--DOLICHYL-PHOSPHATE N-ACETYLGLUCOSAMINEPHOSPHOTRANSFERASE"/>
    <property type="match status" value="1"/>
</dbReference>
<dbReference type="UniPathway" id="UPA00378"/>
<comment type="subcellular location">
    <subcellularLocation>
        <location evidence="2">Endoplasmic reticulum membrane</location>
        <topology evidence="2">Multi-pass membrane protein</topology>
    </subcellularLocation>
</comment>
<evidence type="ECO:0000256" key="4">
    <source>
        <dbReference type="ARBA" id="ARBA00009317"/>
    </source>
</evidence>
<organism evidence="20 21">
    <name type="scientific">Tetrahymena thermophila (strain SB210)</name>
    <dbReference type="NCBI Taxonomy" id="312017"/>
    <lineage>
        <taxon>Eukaryota</taxon>
        <taxon>Sar</taxon>
        <taxon>Alveolata</taxon>
        <taxon>Ciliophora</taxon>
        <taxon>Intramacronucleata</taxon>
        <taxon>Oligohymenophorea</taxon>
        <taxon>Hymenostomatida</taxon>
        <taxon>Tetrahymenina</taxon>
        <taxon>Tetrahymenidae</taxon>
        <taxon>Tetrahymena</taxon>
    </lineage>
</organism>
<evidence type="ECO:0000256" key="9">
    <source>
        <dbReference type="ARBA" id="ARBA00022692"/>
    </source>
</evidence>
<evidence type="ECO:0000256" key="14">
    <source>
        <dbReference type="ARBA" id="ARBA00023136"/>
    </source>
</evidence>
<feature type="transmembrane region" description="Helical" evidence="19">
    <location>
        <begin position="6"/>
        <end position="25"/>
    </location>
</feature>
<dbReference type="KEGG" id="tet:TTHERM_00070990"/>